<comment type="caution">
    <text evidence="2">The sequence shown here is derived from an EMBL/GenBank/DDBJ whole genome shotgun (WGS) entry which is preliminary data.</text>
</comment>
<reference evidence="2" key="1">
    <citation type="submission" date="2017-07" db="EMBL/GenBank/DDBJ databases">
        <title>Taro Niue Genome Assembly and Annotation.</title>
        <authorList>
            <person name="Atibalentja N."/>
            <person name="Keating K."/>
            <person name="Fields C.J."/>
        </authorList>
    </citation>
    <scope>NUCLEOTIDE SEQUENCE</scope>
    <source>
        <strain evidence="2">Niue_2</strain>
        <tissue evidence="2">Leaf</tissue>
    </source>
</reference>
<accession>A0A843XDX8</accession>
<keyword evidence="3" id="KW-1185">Reference proteome</keyword>
<dbReference type="InterPro" id="IPR003676">
    <property type="entry name" value="SAUR_fam"/>
</dbReference>
<dbReference type="PANTHER" id="PTHR31175:SF120">
    <property type="entry name" value="OS09G0547100 PROTEIN"/>
    <property type="match status" value="1"/>
</dbReference>
<sequence length="151" mass="16374">MISSKRLAEIARTWLRAAAAGRKRIAFHAMGAATALDSDACSTSAPARKGHFVVYSSDGRRYEMPLTYLKNDIVMELLRMSEEVVGLPGDGPITLPWDATFVGSVVSCLRRRSSRDAEKALLAAMATRSCLQDSMGPCSILVNHPLVVCEC</sequence>
<evidence type="ECO:0000256" key="1">
    <source>
        <dbReference type="ARBA" id="ARBA00006974"/>
    </source>
</evidence>
<organism evidence="2 3">
    <name type="scientific">Colocasia esculenta</name>
    <name type="common">Wild taro</name>
    <name type="synonym">Arum esculentum</name>
    <dbReference type="NCBI Taxonomy" id="4460"/>
    <lineage>
        <taxon>Eukaryota</taxon>
        <taxon>Viridiplantae</taxon>
        <taxon>Streptophyta</taxon>
        <taxon>Embryophyta</taxon>
        <taxon>Tracheophyta</taxon>
        <taxon>Spermatophyta</taxon>
        <taxon>Magnoliopsida</taxon>
        <taxon>Liliopsida</taxon>
        <taxon>Araceae</taxon>
        <taxon>Aroideae</taxon>
        <taxon>Colocasieae</taxon>
        <taxon>Colocasia</taxon>
    </lineage>
</organism>
<protein>
    <recommendedName>
        <fullName evidence="4">Auxin-responsive protein SAUR36</fullName>
    </recommendedName>
</protein>
<evidence type="ECO:0000313" key="2">
    <source>
        <dbReference type="EMBL" id="MQM17658.1"/>
    </source>
</evidence>
<proteinExistence type="inferred from homology"/>
<gene>
    <name evidence="2" type="ORF">Taro_050633</name>
</gene>
<comment type="similarity">
    <text evidence="1">Belongs to the ARG7 family.</text>
</comment>
<name>A0A843XDX8_COLES</name>
<dbReference type="Pfam" id="PF02519">
    <property type="entry name" value="Auxin_inducible"/>
    <property type="match status" value="1"/>
</dbReference>
<evidence type="ECO:0008006" key="4">
    <source>
        <dbReference type="Google" id="ProtNLM"/>
    </source>
</evidence>
<dbReference type="AlphaFoldDB" id="A0A843XDX8"/>
<dbReference type="PANTHER" id="PTHR31175">
    <property type="entry name" value="AUXIN-RESPONSIVE FAMILY PROTEIN"/>
    <property type="match status" value="1"/>
</dbReference>
<dbReference type="Proteomes" id="UP000652761">
    <property type="component" value="Unassembled WGS sequence"/>
</dbReference>
<dbReference type="OrthoDB" id="1936278at2759"/>
<dbReference type="EMBL" id="NMUH01007676">
    <property type="protein sequence ID" value="MQM17658.1"/>
    <property type="molecule type" value="Genomic_DNA"/>
</dbReference>
<evidence type="ECO:0000313" key="3">
    <source>
        <dbReference type="Proteomes" id="UP000652761"/>
    </source>
</evidence>
<dbReference type="GO" id="GO:0009733">
    <property type="term" value="P:response to auxin"/>
    <property type="evidence" value="ECO:0007669"/>
    <property type="project" value="InterPro"/>
</dbReference>